<organism evidence="4 5">
    <name type="scientific">Streptomyces rubellomurinus (strain ATCC 31215)</name>
    <dbReference type="NCBI Taxonomy" id="359131"/>
    <lineage>
        <taxon>Bacteria</taxon>
        <taxon>Bacillati</taxon>
        <taxon>Actinomycetota</taxon>
        <taxon>Actinomycetes</taxon>
        <taxon>Kitasatosporales</taxon>
        <taxon>Streptomycetaceae</taxon>
        <taxon>Streptomyces</taxon>
    </lineage>
</organism>
<dbReference type="PANTHER" id="PTHR43775:SF51">
    <property type="entry name" value="INACTIVE PHENOLPHTHIOCEROL SYNTHESIS POLYKETIDE SYNTHASE TYPE I PKS1-RELATED"/>
    <property type="match status" value="1"/>
</dbReference>
<dbReference type="InterPro" id="IPR036291">
    <property type="entry name" value="NAD(P)-bd_dom_sf"/>
</dbReference>
<dbReference type="PANTHER" id="PTHR43775">
    <property type="entry name" value="FATTY ACID SYNTHASE"/>
    <property type="match status" value="1"/>
</dbReference>
<proteinExistence type="predicted"/>
<dbReference type="SMART" id="SM00822">
    <property type="entry name" value="PKS_KR"/>
    <property type="match status" value="1"/>
</dbReference>
<evidence type="ECO:0000313" key="4">
    <source>
        <dbReference type="EMBL" id="KJS57740.1"/>
    </source>
</evidence>
<dbReference type="Gene3D" id="3.40.50.720">
    <property type="entry name" value="NAD(P)-binding Rossmann-like Domain"/>
    <property type="match status" value="1"/>
</dbReference>
<evidence type="ECO:0000313" key="5">
    <source>
        <dbReference type="Proteomes" id="UP000033699"/>
    </source>
</evidence>
<keyword evidence="1" id="KW-0808">Transferase</keyword>
<dbReference type="GO" id="GO:0004312">
    <property type="term" value="F:fatty acid synthase activity"/>
    <property type="evidence" value="ECO:0007669"/>
    <property type="project" value="TreeGrafter"/>
</dbReference>
<dbReference type="SUPFAM" id="SSF51735">
    <property type="entry name" value="NAD(P)-binding Rossmann-fold domains"/>
    <property type="match status" value="1"/>
</dbReference>
<dbReference type="EMBL" id="JZKH01000287">
    <property type="protein sequence ID" value="KJS57740.1"/>
    <property type="molecule type" value="Genomic_DNA"/>
</dbReference>
<gene>
    <name evidence="4" type="ORF">VM95_37860</name>
</gene>
<dbReference type="GO" id="GO:0006633">
    <property type="term" value="P:fatty acid biosynthetic process"/>
    <property type="evidence" value="ECO:0007669"/>
    <property type="project" value="TreeGrafter"/>
</dbReference>
<protein>
    <recommendedName>
        <fullName evidence="3">Ketoreductase domain-containing protein</fullName>
    </recommendedName>
</protein>
<reference evidence="4 5" key="1">
    <citation type="submission" date="2015-02" db="EMBL/GenBank/DDBJ databases">
        <authorList>
            <person name="Ju K.-S."/>
            <person name="Doroghazi J.R."/>
            <person name="Metcalf W."/>
        </authorList>
    </citation>
    <scope>NUCLEOTIDE SEQUENCE [LARGE SCALE GENOMIC DNA]</scope>
    <source>
        <strain evidence="4 5">ATCC 31215</strain>
    </source>
</reference>
<feature type="non-terminal residue" evidence="4">
    <location>
        <position position="1"/>
    </location>
</feature>
<dbReference type="Proteomes" id="UP000033699">
    <property type="component" value="Unassembled WGS sequence"/>
</dbReference>
<name>A0A0F2T5W2_STRR3</name>
<dbReference type="RefSeq" id="WP_045706095.1">
    <property type="nucleotide sequence ID" value="NZ_JZKH01000287.1"/>
</dbReference>
<dbReference type="OrthoDB" id="9778690at2"/>
<keyword evidence="5" id="KW-1185">Reference proteome</keyword>
<feature type="domain" description="Ketoreductase" evidence="3">
    <location>
        <begin position="39"/>
        <end position="217"/>
    </location>
</feature>
<evidence type="ECO:0000256" key="1">
    <source>
        <dbReference type="ARBA" id="ARBA00022679"/>
    </source>
</evidence>
<dbReference type="Pfam" id="PF08659">
    <property type="entry name" value="KR"/>
    <property type="match status" value="1"/>
</dbReference>
<evidence type="ECO:0000259" key="3">
    <source>
        <dbReference type="SMART" id="SM00822"/>
    </source>
</evidence>
<evidence type="ECO:0000256" key="2">
    <source>
        <dbReference type="ARBA" id="ARBA00023268"/>
    </source>
</evidence>
<dbReference type="AlphaFoldDB" id="A0A0F2T5W2"/>
<sequence>SPIRSWDVRRGQEAFRYLREGRNTGKVVLTVPAALDPEGTVLITGGTGGLGALFAKHLVERRGAKRLLLVSRRGPAAEGVAELVAELSALGAEARVAACDVTDRDQLAELLAALEHPLTAVVHAAGVLDDGVVESLTAEQVARVMRPKVDAAWNLHELTAGTELAAFVLFSSAAAQLGNPGQANYAAANAALDALAATRRAAGLPATSLAWGLWADATGMTG</sequence>
<keyword evidence="2" id="KW-0511">Multifunctional enzyme</keyword>
<accession>A0A0F2T5W2</accession>
<dbReference type="InterPro" id="IPR050091">
    <property type="entry name" value="PKS_NRPS_Biosynth_Enz"/>
</dbReference>
<dbReference type="InterPro" id="IPR013968">
    <property type="entry name" value="PKS_KR"/>
</dbReference>
<dbReference type="InterPro" id="IPR057326">
    <property type="entry name" value="KR_dom"/>
</dbReference>
<feature type="non-terminal residue" evidence="4">
    <location>
        <position position="222"/>
    </location>
</feature>
<comment type="caution">
    <text evidence="4">The sequence shown here is derived from an EMBL/GenBank/DDBJ whole genome shotgun (WGS) entry which is preliminary data.</text>
</comment>